<feature type="region of interest" description="Disordered" evidence="1">
    <location>
        <begin position="119"/>
        <end position="167"/>
    </location>
</feature>
<protein>
    <submittedName>
        <fullName evidence="2">Uncharacterized protein</fullName>
    </submittedName>
</protein>
<gene>
    <name evidence="2" type="ORF">E2C01_080846</name>
</gene>
<evidence type="ECO:0000256" key="1">
    <source>
        <dbReference type="SAM" id="MobiDB-lite"/>
    </source>
</evidence>
<evidence type="ECO:0000313" key="2">
    <source>
        <dbReference type="EMBL" id="MPC86034.1"/>
    </source>
</evidence>
<keyword evidence="3" id="KW-1185">Reference proteome</keyword>
<name>A0A5B7J0P2_PORTR</name>
<sequence>MKPEQASNQPSRVGIKARLHLSLDTTNSSPRQRQPPRRLHISPRTMNAKVTHHCLVPDTFPPRPVPVQIFSVRVCAHLQSLCGYRHTPLFPCRCLTTSPLPPQVLLLLALVAAAAAEGSRSREVGSAPRPSPVVGARPSSPSVPHTANTPTGLPEVAPAGRLFNSEL</sequence>
<reference evidence="2 3" key="1">
    <citation type="submission" date="2019-05" db="EMBL/GenBank/DDBJ databases">
        <title>Another draft genome of Portunus trituberculatus and its Hox gene families provides insights of decapod evolution.</title>
        <authorList>
            <person name="Jeong J.-H."/>
            <person name="Song I."/>
            <person name="Kim S."/>
            <person name="Choi T."/>
            <person name="Kim D."/>
            <person name="Ryu S."/>
            <person name="Kim W."/>
        </authorList>
    </citation>
    <scope>NUCLEOTIDE SEQUENCE [LARGE SCALE GENOMIC DNA]</scope>
    <source>
        <tissue evidence="2">Muscle</tissue>
    </source>
</reference>
<dbReference type="EMBL" id="VSRR010070311">
    <property type="protein sequence ID" value="MPC86034.1"/>
    <property type="molecule type" value="Genomic_DNA"/>
</dbReference>
<accession>A0A5B7J0P2</accession>
<evidence type="ECO:0000313" key="3">
    <source>
        <dbReference type="Proteomes" id="UP000324222"/>
    </source>
</evidence>
<organism evidence="2 3">
    <name type="scientific">Portunus trituberculatus</name>
    <name type="common">Swimming crab</name>
    <name type="synonym">Neptunus trituberculatus</name>
    <dbReference type="NCBI Taxonomy" id="210409"/>
    <lineage>
        <taxon>Eukaryota</taxon>
        <taxon>Metazoa</taxon>
        <taxon>Ecdysozoa</taxon>
        <taxon>Arthropoda</taxon>
        <taxon>Crustacea</taxon>
        <taxon>Multicrustacea</taxon>
        <taxon>Malacostraca</taxon>
        <taxon>Eumalacostraca</taxon>
        <taxon>Eucarida</taxon>
        <taxon>Decapoda</taxon>
        <taxon>Pleocyemata</taxon>
        <taxon>Brachyura</taxon>
        <taxon>Eubrachyura</taxon>
        <taxon>Portunoidea</taxon>
        <taxon>Portunidae</taxon>
        <taxon>Portuninae</taxon>
        <taxon>Portunus</taxon>
    </lineage>
</organism>
<dbReference type="AlphaFoldDB" id="A0A5B7J0P2"/>
<proteinExistence type="predicted"/>
<feature type="compositionally biased region" description="Polar residues" evidence="1">
    <location>
        <begin position="139"/>
        <end position="151"/>
    </location>
</feature>
<comment type="caution">
    <text evidence="2">The sequence shown here is derived from an EMBL/GenBank/DDBJ whole genome shotgun (WGS) entry which is preliminary data.</text>
</comment>
<dbReference type="Proteomes" id="UP000324222">
    <property type="component" value="Unassembled WGS sequence"/>
</dbReference>
<dbReference type="OrthoDB" id="6931597at2759"/>